<keyword evidence="3" id="KW-0201">Cytochrome c-type biogenesis</keyword>
<dbReference type="PANTHER" id="PTHR31566:SF0">
    <property type="entry name" value="CYTOCHROME C BIOGENESIS PROTEIN CCS1, CHLOROPLASTIC"/>
    <property type="match status" value="1"/>
</dbReference>
<dbReference type="KEGG" id="dco:SAMEA4475696_0688"/>
<evidence type="ECO:0000313" key="8">
    <source>
        <dbReference type="Proteomes" id="UP000242637"/>
    </source>
</evidence>
<dbReference type="PANTHER" id="PTHR31566">
    <property type="entry name" value="CYTOCHROME C BIOGENESIS PROTEIN CCS1, CHLOROPLASTIC"/>
    <property type="match status" value="1"/>
</dbReference>
<dbReference type="AlphaFoldDB" id="A0A239VB62"/>
<dbReference type="InterPro" id="IPR007816">
    <property type="entry name" value="ResB-like_domain"/>
</dbReference>
<evidence type="ECO:0000256" key="2">
    <source>
        <dbReference type="ARBA" id="ARBA00022692"/>
    </source>
</evidence>
<dbReference type="RefSeq" id="WP_051277653.1">
    <property type="nucleotide sequence ID" value="NZ_JAAFNO010000001.1"/>
</dbReference>
<dbReference type="GeneID" id="63458958"/>
<evidence type="ECO:0000256" key="4">
    <source>
        <dbReference type="ARBA" id="ARBA00022989"/>
    </source>
</evidence>
<keyword evidence="2" id="KW-0812">Transmembrane</keyword>
<sequence>MSTHTPPQAPSSQPRLGPRGWARWAWRQITSMRTALFLLLLIAVAAIPGSMLPQRTTNAVAVTQWINQRPTIGAIFDTVGLFDVFISPWFSAIYLLLVLSLIGCIIPRIGAHIKALRSLPPRTPRNLNRLPAYSSFTTTASEEDILHTARAMLGKARFRMRPADEDRSIAAERGHLRETGNIAFHLGLVVVIVALAIGYLVGWKADRIVPVGTGFVNDVSSYDTFAPGPWVNPNTLDPWQLRIDSLHVKFQDRPDAPQFGQARDFSAQTTITMPDGTTSKKTLAVNAPLQFGDAWTYLLGNGYAPTITVRNPDGEVLYRQSTPFLPQDGVYTSTGAVKVVGAQPKQLGFTGVLLPSAFTDKNGPVSVYPDLENPLLALDVYTGDLYSGGPQSVYSLDTTRMTKVKNADGKPAQLWLRPGDTVQLPNNLGSVTLEQDIPRWAGLSTRYDPGKTLALVSSLVALIGLMVSLTVRRRRVYIRVTTDTTDNGSTHNTVHVGGLARGEDPLLNDAITELAHRLCAAVEAKETTTTNGHPNTPRQA</sequence>
<comment type="subcellular location">
    <subcellularLocation>
        <location evidence="1">Membrane</location>
        <topology evidence="1">Multi-pass membrane protein</topology>
    </subcellularLocation>
</comment>
<organism evidence="7 8">
    <name type="scientific">Dermatophilus congolensis</name>
    <dbReference type="NCBI Taxonomy" id="1863"/>
    <lineage>
        <taxon>Bacteria</taxon>
        <taxon>Bacillati</taxon>
        <taxon>Actinomycetota</taxon>
        <taxon>Actinomycetes</taxon>
        <taxon>Micrococcales</taxon>
        <taxon>Dermatophilaceae</taxon>
        <taxon>Dermatophilus</taxon>
    </lineage>
</organism>
<proteinExistence type="predicted"/>
<dbReference type="OrthoDB" id="3949537at2"/>
<evidence type="ECO:0000313" key="7">
    <source>
        <dbReference type="EMBL" id="SNV19320.1"/>
    </source>
</evidence>
<dbReference type="Proteomes" id="UP000242637">
    <property type="component" value="Chromosome 1"/>
</dbReference>
<dbReference type="Pfam" id="PF05140">
    <property type="entry name" value="ResB"/>
    <property type="match status" value="1"/>
</dbReference>
<dbReference type="EMBL" id="LT906453">
    <property type="protein sequence ID" value="SNV19320.1"/>
    <property type="molecule type" value="Genomic_DNA"/>
</dbReference>
<feature type="domain" description="ResB-like" evidence="6">
    <location>
        <begin position="32"/>
        <end position="508"/>
    </location>
</feature>
<protein>
    <submittedName>
        <fullName evidence="7">ResB-like family</fullName>
    </submittedName>
</protein>
<dbReference type="GO" id="GO:0016020">
    <property type="term" value="C:membrane"/>
    <property type="evidence" value="ECO:0007669"/>
    <property type="project" value="UniProtKB-SubCell"/>
</dbReference>
<keyword evidence="4" id="KW-1133">Transmembrane helix</keyword>
<evidence type="ECO:0000256" key="5">
    <source>
        <dbReference type="ARBA" id="ARBA00023136"/>
    </source>
</evidence>
<name>A0A239VB62_9MICO</name>
<gene>
    <name evidence="7" type="ORF">SAMEA4475696_00688</name>
</gene>
<accession>A0A239VB62</accession>
<evidence type="ECO:0000259" key="6">
    <source>
        <dbReference type="Pfam" id="PF05140"/>
    </source>
</evidence>
<reference evidence="7 8" key="1">
    <citation type="submission" date="2017-06" db="EMBL/GenBank/DDBJ databases">
        <authorList>
            <consortium name="Pathogen Informatics"/>
        </authorList>
    </citation>
    <scope>NUCLEOTIDE SEQUENCE [LARGE SCALE GENOMIC DNA]</scope>
    <source>
        <strain evidence="7 8">NCTC13039</strain>
    </source>
</reference>
<dbReference type="InterPro" id="IPR023494">
    <property type="entry name" value="Cyt_c_bgen_Ccs1/CcsB/ResB"/>
</dbReference>
<keyword evidence="8" id="KW-1185">Reference proteome</keyword>
<keyword evidence="5" id="KW-0472">Membrane</keyword>
<dbReference type="GO" id="GO:0017004">
    <property type="term" value="P:cytochrome complex assembly"/>
    <property type="evidence" value="ECO:0007669"/>
    <property type="project" value="UniProtKB-KW"/>
</dbReference>
<evidence type="ECO:0000256" key="3">
    <source>
        <dbReference type="ARBA" id="ARBA00022748"/>
    </source>
</evidence>
<evidence type="ECO:0000256" key="1">
    <source>
        <dbReference type="ARBA" id="ARBA00004141"/>
    </source>
</evidence>
<dbReference type="STRING" id="1121387.GCA_000429885_01785"/>